<dbReference type="SMART" id="SM00086">
    <property type="entry name" value="PAC"/>
    <property type="match status" value="1"/>
</dbReference>
<dbReference type="InterPro" id="IPR003018">
    <property type="entry name" value="GAF"/>
</dbReference>
<dbReference type="InterPro" id="IPR035919">
    <property type="entry name" value="EAL_sf"/>
</dbReference>
<dbReference type="Pfam" id="PF13426">
    <property type="entry name" value="PAS_9"/>
    <property type="match status" value="1"/>
</dbReference>
<dbReference type="NCBIfam" id="TIGR00229">
    <property type="entry name" value="sensory_box"/>
    <property type="match status" value="2"/>
</dbReference>
<dbReference type="Gene3D" id="3.30.450.20">
    <property type="entry name" value="PAS domain"/>
    <property type="match status" value="2"/>
</dbReference>
<dbReference type="InterPro" id="IPR035965">
    <property type="entry name" value="PAS-like_dom_sf"/>
</dbReference>
<dbReference type="PROSITE" id="PS50887">
    <property type="entry name" value="GGDEF"/>
    <property type="match status" value="1"/>
</dbReference>
<dbReference type="NCBIfam" id="TIGR00254">
    <property type="entry name" value="GGDEF"/>
    <property type="match status" value="1"/>
</dbReference>
<evidence type="ECO:0000313" key="6">
    <source>
        <dbReference type="Proteomes" id="UP000342300"/>
    </source>
</evidence>
<evidence type="ECO:0000259" key="4">
    <source>
        <dbReference type="PROSITE" id="PS50887"/>
    </source>
</evidence>
<proteinExistence type="predicted"/>
<dbReference type="InterPro" id="IPR029787">
    <property type="entry name" value="Nucleotide_cyclase"/>
</dbReference>
<dbReference type="AlphaFoldDB" id="A0A6A7RXP7"/>
<dbReference type="Proteomes" id="UP000342300">
    <property type="component" value="Unassembled WGS sequence"/>
</dbReference>
<dbReference type="SMART" id="SM00052">
    <property type="entry name" value="EAL"/>
    <property type="match status" value="1"/>
</dbReference>
<dbReference type="InterPro" id="IPR029016">
    <property type="entry name" value="GAF-like_dom_sf"/>
</dbReference>
<dbReference type="InterPro" id="IPR000700">
    <property type="entry name" value="PAS-assoc_C"/>
</dbReference>
<reference evidence="5 6" key="1">
    <citation type="submission" date="2017-09" db="EMBL/GenBank/DDBJ databases">
        <title>Metagenomic Analysis Reveals Denitrifying Candidatus Accumulibacter and Flanking Population as a Source of N2O.</title>
        <authorList>
            <person name="Gao H."/>
            <person name="Mao Y."/>
            <person name="Zhao X."/>
            <person name="Liu W.-T."/>
            <person name="Zhang T."/>
            <person name="Wells G."/>
        </authorList>
    </citation>
    <scope>NUCLEOTIDE SEQUENCE [LARGE SCALE GENOMIC DNA]</scope>
    <source>
        <strain evidence="5">CANDO_2_IC</strain>
    </source>
</reference>
<dbReference type="InterPro" id="IPR001610">
    <property type="entry name" value="PAC"/>
</dbReference>
<dbReference type="Pfam" id="PF00563">
    <property type="entry name" value="EAL"/>
    <property type="match status" value="1"/>
</dbReference>
<dbReference type="Pfam" id="PF00990">
    <property type="entry name" value="GGDEF"/>
    <property type="match status" value="1"/>
</dbReference>
<evidence type="ECO:0000313" key="5">
    <source>
        <dbReference type="EMBL" id="MQM31712.1"/>
    </source>
</evidence>
<dbReference type="SMART" id="SM00091">
    <property type="entry name" value="PAS"/>
    <property type="match status" value="2"/>
</dbReference>
<feature type="domain" description="PAS" evidence="1">
    <location>
        <begin position="330"/>
        <end position="403"/>
    </location>
</feature>
<dbReference type="PANTHER" id="PTHR44757:SF2">
    <property type="entry name" value="BIOFILM ARCHITECTURE MAINTENANCE PROTEIN MBAA"/>
    <property type="match status" value="1"/>
</dbReference>
<dbReference type="InterPro" id="IPR000160">
    <property type="entry name" value="GGDEF_dom"/>
</dbReference>
<organism evidence="5 6">
    <name type="scientific">Candidatus Accumulibacter phosphatis</name>
    <dbReference type="NCBI Taxonomy" id="327160"/>
    <lineage>
        <taxon>Bacteria</taxon>
        <taxon>Pseudomonadati</taxon>
        <taxon>Pseudomonadota</taxon>
        <taxon>Betaproteobacteria</taxon>
        <taxon>Candidatus Accumulibacter</taxon>
    </lineage>
</organism>
<gene>
    <name evidence="5" type="ORF">CRU78_14795</name>
</gene>
<dbReference type="PROSITE" id="PS50883">
    <property type="entry name" value="EAL"/>
    <property type="match status" value="1"/>
</dbReference>
<dbReference type="CDD" id="cd01949">
    <property type="entry name" value="GGDEF"/>
    <property type="match status" value="1"/>
</dbReference>
<feature type="domain" description="GGDEF" evidence="4">
    <location>
        <begin position="490"/>
        <end position="623"/>
    </location>
</feature>
<dbReference type="Gene3D" id="3.30.450.40">
    <property type="match status" value="1"/>
</dbReference>
<comment type="caution">
    <text evidence="5">The sequence shown here is derived from an EMBL/GenBank/DDBJ whole genome shotgun (WGS) entry which is preliminary data.</text>
</comment>
<dbReference type="SMART" id="SM00267">
    <property type="entry name" value="GGDEF"/>
    <property type="match status" value="1"/>
</dbReference>
<dbReference type="InterPro" id="IPR013767">
    <property type="entry name" value="PAS_fold"/>
</dbReference>
<dbReference type="PROSITE" id="PS50112">
    <property type="entry name" value="PAS"/>
    <property type="match status" value="2"/>
</dbReference>
<dbReference type="CDD" id="cd00130">
    <property type="entry name" value="PAS"/>
    <property type="match status" value="2"/>
</dbReference>
<dbReference type="SUPFAM" id="SSF55781">
    <property type="entry name" value="GAF domain-like"/>
    <property type="match status" value="1"/>
</dbReference>
<dbReference type="PROSITE" id="PS50113">
    <property type="entry name" value="PAC"/>
    <property type="match status" value="1"/>
</dbReference>
<dbReference type="GO" id="GO:0006355">
    <property type="term" value="P:regulation of DNA-templated transcription"/>
    <property type="evidence" value="ECO:0007669"/>
    <property type="project" value="InterPro"/>
</dbReference>
<dbReference type="Gene3D" id="3.20.20.450">
    <property type="entry name" value="EAL domain"/>
    <property type="match status" value="1"/>
</dbReference>
<dbReference type="SUPFAM" id="SSF141868">
    <property type="entry name" value="EAL domain-like"/>
    <property type="match status" value="1"/>
</dbReference>
<sequence length="731" mass="79210">MKADLSPGSPACLAQPQDAAEETRSLLALTAAEARYRGVLEAAADALFLVDAGGSILLANSSAERMFGYRPGSLSGLCIDLLVPEAQRAAHGEHRARFDAQPRHGSKRLTHLAGQRRDGSAFPAEISLSYLNEASGTIVTCAVRDVSERDRQALALRRLNASLRLIHDCNAALVRASSESAMIAGIVDRLHRQGGYSAVWVELVDREHGEARLAVEAAALVAAPSLDSQDGNRWRSGFRRQLTLPALEQGQARSCVFAAADGLADWRADLAACGQCAGMALPLVGRGVPIGILNLLTAAPHGFDEDACKVLEELADDLAYGIFAQRAEAGMRLLKRAVEASANGVMITDALQHDHPITYVNPGFEAITGYSAGEVLGNSGRFLLAGDRDQLPLNELRQALRERRGTQVTLRCLRKDGSPLWAELNVSPVCSADGTLGHFVSVFHDISERRRYEEELEHQANHDSLTGLPNRNLLRDRQQQAIAYAERHDSSLALLAVDIDQFKRVNNSHGHGYGDQLLRIVAERLADSVRDGDTVARLGGDEFVIILADPLGDDEVARVIARILARVAQPVDLDGHGLAISCSIGASLFPRDGRDPETLLKNADAAMHRAKARGRGSFHFYQAEMNERVAGQLALEADLGRALERGELELHYQPQLDLLSGKIVGAEALLRWRHPVRGMIAPKDFITLAEDTGLIVPIGQWVIETACQQVRAWRDAGLATPRLAINLSARQ</sequence>
<dbReference type="InterPro" id="IPR043128">
    <property type="entry name" value="Rev_trsase/Diguanyl_cyclase"/>
</dbReference>
<accession>A0A6A7RXP7</accession>
<evidence type="ECO:0000259" key="3">
    <source>
        <dbReference type="PROSITE" id="PS50883"/>
    </source>
</evidence>
<dbReference type="Pfam" id="PF00989">
    <property type="entry name" value="PAS"/>
    <property type="match status" value="1"/>
</dbReference>
<dbReference type="Gene3D" id="3.30.70.270">
    <property type="match status" value="1"/>
</dbReference>
<evidence type="ECO:0000259" key="1">
    <source>
        <dbReference type="PROSITE" id="PS50112"/>
    </source>
</evidence>
<feature type="domain" description="EAL" evidence="3">
    <location>
        <begin position="632"/>
        <end position="731"/>
    </location>
</feature>
<feature type="non-terminal residue" evidence="5">
    <location>
        <position position="731"/>
    </location>
</feature>
<feature type="domain" description="PAC" evidence="2">
    <location>
        <begin position="406"/>
        <end position="458"/>
    </location>
</feature>
<dbReference type="SUPFAM" id="SSF55785">
    <property type="entry name" value="PYP-like sensor domain (PAS domain)"/>
    <property type="match status" value="2"/>
</dbReference>
<protein>
    <submittedName>
        <fullName evidence="5">Uncharacterized protein</fullName>
    </submittedName>
</protein>
<dbReference type="FunFam" id="3.30.70.270:FF:000001">
    <property type="entry name" value="Diguanylate cyclase domain protein"/>
    <property type="match status" value="1"/>
</dbReference>
<dbReference type="EMBL" id="PDHS01000366">
    <property type="protein sequence ID" value="MQM31712.1"/>
    <property type="molecule type" value="Genomic_DNA"/>
</dbReference>
<dbReference type="Pfam" id="PF13185">
    <property type="entry name" value="GAF_2"/>
    <property type="match status" value="1"/>
</dbReference>
<dbReference type="InterPro" id="IPR052155">
    <property type="entry name" value="Biofilm_reg_signaling"/>
</dbReference>
<dbReference type="CDD" id="cd01948">
    <property type="entry name" value="EAL"/>
    <property type="match status" value="1"/>
</dbReference>
<dbReference type="GO" id="GO:0003824">
    <property type="term" value="F:catalytic activity"/>
    <property type="evidence" value="ECO:0007669"/>
    <property type="project" value="UniProtKB-ARBA"/>
</dbReference>
<evidence type="ECO:0000259" key="2">
    <source>
        <dbReference type="PROSITE" id="PS50113"/>
    </source>
</evidence>
<dbReference type="InterPro" id="IPR001633">
    <property type="entry name" value="EAL_dom"/>
</dbReference>
<feature type="domain" description="PAS" evidence="1">
    <location>
        <begin position="32"/>
        <end position="85"/>
    </location>
</feature>
<dbReference type="InterPro" id="IPR000014">
    <property type="entry name" value="PAS"/>
</dbReference>
<name>A0A6A7RXP7_9PROT</name>
<dbReference type="PANTHER" id="PTHR44757">
    <property type="entry name" value="DIGUANYLATE CYCLASE DGCP"/>
    <property type="match status" value="1"/>
</dbReference>
<dbReference type="SUPFAM" id="SSF55073">
    <property type="entry name" value="Nucleotide cyclase"/>
    <property type="match status" value="1"/>
</dbReference>